<dbReference type="Gene3D" id="1.10.357.10">
    <property type="entry name" value="Tetracycline Repressor, domain 2"/>
    <property type="match status" value="2"/>
</dbReference>
<gene>
    <name evidence="7" type="ORF">AFA91_28375</name>
</gene>
<feature type="DNA-binding region" description="H-T-H motif" evidence="4">
    <location>
        <begin position="266"/>
        <end position="285"/>
    </location>
</feature>
<feature type="compositionally biased region" description="Basic residues" evidence="5">
    <location>
        <begin position="216"/>
        <end position="225"/>
    </location>
</feature>
<dbReference type="KEGG" id="mgo:AFA91_28375"/>
<evidence type="ECO:0000256" key="3">
    <source>
        <dbReference type="ARBA" id="ARBA00023163"/>
    </source>
</evidence>
<reference evidence="7 8" key="1">
    <citation type="submission" date="2015-07" db="EMBL/GenBank/DDBJ databases">
        <title>Complete genome sequence of Mycobacterium goodii X7B, a facultative thermophilic biodesulfurizing bacterium.</title>
        <authorList>
            <person name="Yu B."/>
            <person name="Li F."/>
            <person name="Xu P."/>
        </authorList>
    </citation>
    <scope>NUCLEOTIDE SEQUENCE [LARGE SCALE GENOMIC DNA]</scope>
    <source>
        <strain evidence="7 8">X7B</strain>
    </source>
</reference>
<name>A0A0K0XCQ5_MYCGD</name>
<dbReference type="EMBL" id="CP012150">
    <property type="protein sequence ID" value="AKS35170.1"/>
    <property type="molecule type" value="Genomic_DNA"/>
</dbReference>
<evidence type="ECO:0000256" key="5">
    <source>
        <dbReference type="SAM" id="MobiDB-lite"/>
    </source>
</evidence>
<dbReference type="InterPro" id="IPR009057">
    <property type="entry name" value="Homeodomain-like_sf"/>
</dbReference>
<dbReference type="PANTHER" id="PTHR47506:SF6">
    <property type="entry name" value="HTH-TYPE TRANSCRIPTIONAL REPRESSOR NEMR"/>
    <property type="match status" value="1"/>
</dbReference>
<accession>A0A0K0XCQ5</accession>
<dbReference type="PANTHER" id="PTHR47506">
    <property type="entry name" value="TRANSCRIPTIONAL REGULATORY PROTEIN"/>
    <property type="match status" value="1"/>
</dbReference>
<dbReference type="AlphaFoldDB" id="A0A0K0XCQ5"/>
<feature type="region of interest" description="Disordered" evidence="5">
    <location>
        <begin position="213"/>
        <end position="237"/>
    </location>
</feature>
<feature type="domain" description="HTH tetR-type" evidence="6">
    <location>
        <begin position="243"/>
        <end position="303"/>
    </location>
</feature>
<evidence type="ECO:0000313" key="8">
    <source>
        <dbReference type="Proteomes" id="UP000062255"/>
    </source>
</evidence>
<organism evidence="7 8">
    <name type="scientific">Mycolicibacterium goodii</name>
    <name type="common">Mycobacterium goodii</name>
    <dbReference type="NCBI Taxonomy" id="134601"/>
    <lineage>
        <taxon>Bacteria</taxon>
        <taxon>Bacillati</taxon>
        <taxon>Actinomycetota</taxon>
        <taxon>Actinomycetes</taxon>
        <taxon>Mycobacteriales</taxon>
        <taxon>Mycobacteriaceae</taxon>
        <taxon>Mycolicibacterium</taxon>
    </lineage>
</organism>
<keyword evidence="2 4" id="KW-0238">DNA-binding</keyword>
<dbReference type="PROSITE" id="PS50977">
    <property type="entry name" value="HTH_TETR_2"/>
    <property type="match status" value="2"/>
</dbReference>
<dbReference type="STRING" id="134601.AFA91_28375"/>
<dbReference type="SUPFAM" id="SSF46689">
    <property type="entry name" value="Homeodomain-like"/>
    <property type="match status" value="2"/>
</dbReference>
<dbReference type="InterPro" id="IPR001647">
    <property type="entry name" value="HTH_TetR"/>
</dbReference>
<feature type="DNA-binding region" description="H-T-H motif" evidence="4">
    <location>
        <begin position="40"/>
        <end position="59"/>
    </location>
</feature>
<dbReference type="InterPro" id="IPR036271">
    <property type="entry name" value="Tet_transcr_reg_TetR-rel_C_sf"/>
</dbReference>
<evidence type="ECO:0000256" key="2">
    <source>
        <dbReference type="ARBA" id="ARBA00023125"/>
    </source>
</evidence>
<evidence type="ECO:0000259" key="6">
    <source>
        <dbReference type="PROSITE" id="PS50977"/>
    </source>
</evidence>
<keyword evidence="1" id="KW-0805">Transcription regulation</keyword>
<dbReference type="GO" id="GO:0003677">
    <property type="term" value="F:DNA binding"/>
    <property type="evidence" value="ECO:0007669"/>
    <property type="project" value="UniProtKB-UniRule"/>
</dbReference>
<dbReference type="RefSeq" id="WP_049747628.1">
    <property type="nucleotide sequence ID" value="NZ_CP012150.1"/>
</dbReference>
<proteinExistence type="predicted"/>
<evidence type="ECO:0000313" key="7">
    <source>
        <dbReference type="EMBL" id="AKS35170.1"/>
    </source>
</evidence>
<dbReference type="PATRIC" id="fig|134601.6.peg.5861"/>
<dbReference type="InterPro" id="IPR011075">
    <property type="entry name" value="TetR_C"/>
</dbReference>
<dbReference type="OrthoDB" id="3827407at2"/>
<sequence>MVTTGPSGGAGFTAKGRATRERIVGSAAQVILDEGLSGFSLDRVRQVASVSGSQLSHYFTDRQALIRAVLERQMNVVLDFHRQPALGGLSTFDDFERWLDLNIGYLRKIGYAGTPTYHALAGQLVKSDPQTRRTLATGYQEWISLLQRVFEQMRERGVLVASARPRDLAIVVVAGHQGAGMLTYAYRQEWPLSNTLRFVVNYLRLFAADPAERAPRPPRRTRARRAPAPTAHPASQRFTRKGLATRARIIDGAAELMFHNGVGGTSLDDVRRTVGVSGSQLAHYFTDKRDLIRQVIAARASEVTGQPELARLDSVEGLRKWAKSCADLVEPVYLRGGCVYGSLTGELLEQSEVLDDLAAGYDRWLQLFRAGLSGMRRAGELGEGADPRHLAVALLAAHQGGTMLAFAIGAREPFDVVVGASVDYVASFAPVATKSSAGR</sequence>
<dbReference type="Pfam" id="PF16925">
    <property type="entry name" value="TetR_C_13"/>
    <property type="match status" value="1"/>
</dbReference>
<protein>
    <submittedName>
        <fullName evidence="7">TetR family transcriptional regulator</fullName>
    </submittedName>
</protein>
<dbReference type="Pfam" id="PF00440">
    <property type="entry name" value="TetR_N"/>
    <property type="match status" value="1"/>
</dbReference>
<evidence type="ECO:0000256" key="1">
    <source>
        <dbReference type="ARBA" id="ARBA00023015"/>
    </source>
</evidence>
<dbReference type="SUPFAM" id="SSF48498">
    <property type="entry name" value="Tetracyclin repressor-like, C-terminal domain"/>
    <property type="match status" value="2"/>
</dbReference>
<dbReference type="Proteomes" id="UP000062255">
    <property type="component" value="Chromosome"/>
</dbReference>
<feature type="domain" description="HTH tetR-type" evidence="6">
    <location>
        <begin position="17"/>
        <end position="77"/>
    </location>
</feature>
<evidence type="ECO:0000256" key="4">
    <source>
        <dbReference type="PROSITE-ProRule" id="PRU00335"/>
    </source>
</evidence>
<keyword evidence="3" id="KW-0804">Transcription</keyword>